<gene>
    <name evidence="3" type="ORF">Poly59_41200</name>
</gene>
<dbReference type="Proteomes" id="UP000317977">
    <property type="component" value="Unassembled WGS sequence"/>
</dbReference>
<protein>
    <submittedName>
        <fullName evidence="3">Uncharacterized protein</fullName>
    </submittedName>
</protein>
<proteinExistence type="predicted"/>
<keyword evidence="4" id="KW-1185">Reference proteome</keyword>
<feature type="transmembrane region" description="Helical" evidence="2">
    <location>
        <begin position="170"/>
        <end position="190"/>
    </location>
</feature>
<feature type="transmembrane region" description="Helical" evidence="2">
    <location>
        <begin position="134"/>
        <end position="158"/>
    </location>
</feature>
<keyword evidence="2" id="KW-0812">Transmembrane</keyword>
<evidence type="ECO:0000313" key="3">
    <source>
        <dbReference type="EMBL" id="TWU49505.1"/>
    </source>
</evidence>
<keyword evidence="2" id="KW-1133">Transmembrane helix</keyword>
<accession>A0A5C6ELY6</accession>
<evidence type="ECO:0000313" key="4">
    <source>
        <dbReference type="Proteomes" id="UP000317977"/>
    </source>
</evidence>
<feature type="transmembrane region" description="Helical" evidence="2">
    <location>
        <begin position="94"/>
        <end position="113"/>
    </location>
</feature>
<dbReference type="AlphaFoldDB" id="A0A5C6ELY6"/>
<sequence length="200" mass="22192">MWDKLDSFDNVLPVEQPGGERAVPEQPPRRRKPLKDVLQFWALNAVLGSIIAVVYLSVGAAGITEVLPITQQRLHQLPIPAIERLQNYSGWNRVSLALIFAAGLCLAVSLLWIRIFACLQDAGSLTRKRRDQPVLFYLHTFICATVIGVDSALFFIGLSTSTVGWADTPIYVPILATLLFTASLALWGSWHCDYKNSTKV</sequence>
<dbReference type="EMBL" id="SJPX01000004">
    <property type="protein sequence ID" value="TWU49505.1"/>
    <property type="molecule type" value="Genomic_DNA"/>
</dbReference>
<comment type="caution">
    <text evidence="3">The sequence shown here is derived from an EMBL/GenBank/DDBJ whole genome shotgun (WGS) entry which is preliminary data.</text>
</comment>
<name>A0A5C6ELY6_9BACT</name>
<reference evidence="3 4" key="1">
    <citation type="submission" date="2019-02" db="EMBL/GenBank/DDBJ databases">
        <title>Deep-cultivation of Planctomycetes and their phenomic and genomic characterization uncovers novel biology.</title>
        <authorList>
            <person name="Wiegand S."/>
            <person name="Jogler M."/>
            <person name="Boedeker C."/>
            <person name="Pinto D."/>
            <person name="Vollmers J."/>
            <person name="Rivas-Marin E."/>
            <person name="Kohn T."/>
            <person name="Peeters S.H."/>
            <person name="Heuer A."/>
            <person name="Rast P."/>
            <person name="Oberbeckmann S."/>
            <person name="Bunk B."/>
            <person name="Jeske O."/>
            <person name="Meyerdierks A."/>
            <person name="Storesund J.E."/>
            <person name="Kallscheuer N."/>
            <person name="Luecker S."/>
            <person name="Lage O.M."/>
            <person name="Pohl T."/>
            <person name="Merkel B.J."/>
            <person name="Hornburger P."/>
            <person name="Mueller R.-W."/>
            <person name="Bruemmer F."/>
            <person name="Labrenz M."/>
            <person name="Spormann A.M."/>
            <person name="Op Den Camp H."/>
            <person name="Overmann J."/>
            <person name="Amann R."/>
            <person name="Jetten M.S.M."/>
            <person name="Mascher T."/>
            <person name="Medema M.H."/>
            <person name="Devos D.P."/>
            <person name="Kaster A.-K."/>
            <person name="Ovreas L."/>
            <person name="Rohde M."/>
            <person name="Galperin M.Y."/>
            <person name="Jogler C."/>
        </authorList>
    </citation>
    <scope>NUCLEOTIDE SEQUENCE [LARGE SCALE GENOMIC DNA]</scope>
    <source>
        <strain evidence="3 4">Poly59</strain>
    </source>
</reference>
<organism evidence="3 4">
    <name type="scientific">Rubripirellula reticaptiva</name>
    <dbReference type="NCBI Taxonomy" id="2528013"/>
    <lineage>
        <taxon>Bacteria</taxon>
        <taxon>Pseudomonadati</taxon>
        <taxon>Planctomycetota</taxon>
        <taxon>Planctomycetia</taxon>
        <taxon>Pirellulales</taxon>
        <taxon>Pirellulaceae</taxon>
        <taxon>Rubripirellula</taxon>
    </lineage>
</organism>
<feature type="region of interest" description="Disordered" evidence="1">
    <location>
        <begin position="1"/>
        <end position="30"/>
    </location>
</feature>
<dbReference type="RefSeq" id="WP_246151767.1">
    <property type="nucleotide sequence ID" value="NZ_SJPX01000004.1"/>
</dbReference>
<evidence type="ECO:0000256" key="1">
    <source>
        <dbReference type="SAM" id="MobiDB-lite"/>
    </source>
</evidence>
<evidence type="ECO:0000256" key="2">
    <source>
        <dbReference type="SAM" id="Phobius"/>
    </source>
</evidence>
<keyword evidence="2" id="KW-0472">Membrane</keyword>
<feature type="transmembrane region" description="Helical" evidence="2">
    <location>
        <begin position="38"/>
        <end position="58"/>
    </location>
</feature>